<reference evidence="2" key="1">
    <citation type="submission" date="2023-06" db="EMBL/GenBank/DDBJ databases">
        <title>Genome-scale phylogeny and comparative genomics of the fungal order Sordariales.</title>
        <authorList>
            <consortium name="Lawrence Berkeley National Laboratory"/>
            <person name="Hensen N."/>
            <person name="Bonometti L."/>
            <person name="Westerberg I."/>
            <person name="Brannstrom I.O."/>
            <person name="Guillou S."/>
            <person name="Cros-Aarteil S."/>
            <person name="Calhoun S."/>
            <person name="Haridas S."/>
            <person name="Kuo A."/>
            <person name="Mondo S."/>
            <person name="Pangilinan J."/>
            <person name="Riley R."/>
            <person name="LaButti K."/>
            <person name="Andreopoulos B."/>
            <person name="Lipzen A."/>
            <person name="Chen C."/>
            <person name="Yanf M."/>
            <person name="Daum C."/>
            <person name="Ng V."/>
            <person name="Clum A."/>
            <person name="Steindorff A."/>
            <person name="Ohm R."/>
            <person name="Martin F."/>
            <person name="Silar P."/>
            <person name="Natvig D."/>
            <person name="Lalanne C."/>
            <person name="Gautier V."/>
            <person name="Ament-velasquez S.L."/>
            <person name="Kruys A."/>
            <person name="Hutchinson M.I."/>
            <person name="Powell A.J."/>
            <person name="Barry K."/>
            <person name="Miller A.N."/>
            <person name="Grigoriev I.V."/>
            <person name="Debuchy R."/>
            <person name="Gladieux P."/>
            <person name="Thoren M.H."/>
            <person name="Johannesson H."/>
        </authorList>
    </citation>
    <scope>NUCLEOTIDE SEQUENCE</scope>
    <source>
        <strain evidence="2">SMH3187-1</strain>
    </source>
</reference>
<proteinExistence type="predicted"/>
<organism evidence="2 3">
    <name type="scientific">Schizothecium vesticola</name>
    <dbReference type="NCBI Taxonomy" id="314040"/>
    <lineage>
        <taxon>Eukaryota</taxon>
        <taxon>Fungi</taxon>
        <taxon>Dikarya</taxon>
        <taxon>Ascomycota</taxon>
        <taxon>Pezizomycotina</taxon>
        <taxon>Sordariomycetes</taxon>
        <taxon>Sordariomycetidae</taxon>
        <taxon>Sordariales</taxon>
        <taxon>Schizotheciaceae</taxon>
        <taxon>Schizothecium</taxon>
    </lineage>
</organism>
<evidence type="ECO:0000259" key="1">
    <source>
        <dbReference type="Pfam" id="PF01738"/>
    </source>
</evidence>
<evidence type="ECO:0000313" key="3">
    <source>
        <dbReference type="Proteomes" id="UP001172155"/>
    </source>
</evidence>
<dbReference type="PANTHER" id="PTHR17630:SF44">
    <property type="entry name" value="PROTEIN AIM2"/>
    <property type="match status" value="1"/>
</dbReference>
<feature type="domain" description="Dienelactone hydrolase" evidence="1">
    <location>
        <begin position="33"/>
        <end position="259"/>
    </location>
</feature>
<gene>
    <name evidence="2" type="ORF">B0T18DRAFT_444873</name>
</gene>
<dbReference type="Pfam" id="PF01738">
    <property type="entry name" value="DLH"/>
    <property type="match status" value="1"/>
</dbReference>
<dbReference type="PANTHER" id="PTHR17630">
    <property type="entry name" value="DIENELACTONE HYDROLASE"/>
    <property type="match status" value="1"/>
</dbReference>
<keyword evidence="2" id="KW-0378">Hydrolase</keyword>
<protein>
    <submittedName>
        <fullName evidence="2">Dienelactone hydrolase</fullName>
    </submittedName>
</protein>
<dbReference type="GO" id="GO:0016787">
    <property type="term" value="F:hydrolase activity"/>
    <property type="evidence" value="ECO:0007669"/>
    <property type="project" value="UniProtKB-KW"/>
</dbReference>
<dbReference type="Gene3D" id="3.40.50.1820">
    <property type="entry name" value="alpha/beta hydrolase"/>
    <property type="match status" value="1"/>
</dbReference>
<accession>A0AA40KB95</accession>
<dbReference type="SUPFAM" id="SSF53474">
    <property type="entry name" value="alpha/beta-Hydrolases"/>
    <property type="match status" value="1"/>
</dbReference>
<dbReference type="EMBL" id="JAUKUD010000002">
    <property type="protein sequence ID" value="KAK0752670.1"/>
    <property type="molecule type" value="Genomic_DNA"/>
</dbReference>
<comment type="caution">
    <text evidence="2">The sequence shown here is derived from an EMBL/GenBank/DDBJ whole genome shotgun (WGS) entry which is preliminary data.</text>
</comment>
<dbReference type="InterPro" id="IPR029058">
    <property type="entry name" value="AB_hydrolase_fold"/>
</dbReference>
<dbReference type="AlphaFoldDB" id="A0AA40KB95"/>
<evidence type="ECO:0000313" key="2">
    <source>
        <dbReference type="EMBL" id="KAK0752670.1"/>
    </source>
</evidence>
<dbReference type="InterPro" id="IPR002925">
    <property type="entry name" value="Dienelactn_hydro"/>
</dbReference>
<sequence>MTSKPPAACCSTGHEHFGTPTGAIIQIPDTTISAYLATPASSGVTTVKDKVLAILFIPDILGLHNNNKLLADRFAAAGYLTLLVDIFNGDPFPLRKPFAILGPTDDLTQDWAAHGSDGKNPHTTAEVDPIVRSAIAYLRSEHHGITRLGAVGYCVGVKSLVRFLDAGKAKIDVGFGAHPSYVTDEELWASRGPLSIAAAGERDLIFTNELRHQTEEILRKKGEVWSIALYSGVSHGFAVRGDPGSEEDKWAMDEAYEQALTGAITPSVVSPNHQFFLTAGDNGYVKV</sequence>
<name>A0AA40KB95_9PEZI</name>
<keyword evidence="3" id="KW-1185">Reference proteome</keyword>
<dbReference type="Proteomes" id="UP001172155">
    <property type="component" value="Unassembled WGS sequence"/>
</dbReference>